<reference evidence="1 2" key="1">
    <citation type="journal article" date="2007" name="Nature">
        <title>Evolution of genes and genomes on the Drosophila phylogeny.</title>
        <authorList>
            <consortium name="Drosophila 12 Genomes Consortium"/>
            <person name="Clark A.G."/>
            <person name="Eisen M.B."/>
            <person name="Smith D.R."/>
            <person name="Bergman C.M."/>
            <person name="Oliver B."/>
            <person name="Markow T.A."/>
            <person name="Kaufman T.C."/>
            <person name="Kellis M."/>
            <person name="Gelbart W."/>
            <person name="Iyer V.N."/>
            <person name="Pollard D.A."/>
            <person name="Sackton T.B."/>
            <person name="Larracuente A.M."/>
            <person name="Singh N.D."/>
            <person name="Abad J.P."/>
            <person name="Abt D.N."/>
            <person name="Adryan B."/>
            <person name="Aguade M."/>
            <person name="Akashi H."/>
            <person name="Anderson W.W."/>
            <person name="Aquadro C.F."/>
            <person name="Ardell D.H."/>
            <person name="Arguello R."/>
            <person name="Artieri C.G."/>
            <person name="Barbash D.A."/>
            <person name="Barker D."/>
            <person name="Barsanti P."/>
            <person name="Batterham P."/>
            <person name="Batzoglou S."/>
            <person name="Begun D."/>
            <person name="Bhutkar A."/>
            <person name="Blanco E."/>
            <person name="Bosak S.A."/>
            <person name="Bradley R.K."/>
            <person name="Brand A.D."/>
            <person name="Brent M.R."/>
            <person name="Brooks A.N."/>
            <person name="Brown R.H."/>
            <person name="Butlin R.K."/>
            <person name="Caggese C."/>
            <person name="Calvi B.R."/>
            <person name="Bernardo de Carvalho A."/>
            <person name="Caspi A."/>
            <person name="Castrezana S."/>
            <person name="Celniker S.E."/>
            <person name="Chang J.L."/>
            <person name="Chapple C."/>
            <person name="Chatterji S."/>
            <person name="Chinwalla A."/>
            <person name="Civetta A."/>
            <person name="Clifton S.W."/>
            <person name="Comeron J.M."/>
            <person name="Costello J.C."/>
            <person name="Coyne J.A."/>
            <person name="Daub J."/>
            <person name="David R.G."/>
            <person name="Delcher A.L."/>
            <person name="Delehaunty K."/>
            <person name="Do C.B."/>
            <person name="Ebling H."/>
            <person name="Edwards K."/>
            <person name="Eickbush T."/>
            <person name="Evans J.D."/>
            <person name="Filipski A."/>
            <person name="Findeiss S."/>
            <person name="Freyhult E."/>
            <person name="Fulton L."/>
            <person name="Fulton R."/>
            <person name="Garcia A.C."/>
            <person name="Gardiner A."/>
            <person name="Garfield D.A."/>
            <person name="Garvin B.E."/>
            <person name="Gibson G."/>
            <person name="Gilbert D."/>
            <person name="Gnerre S."/>
            <person name="Godfrey J."/>
            <person name="Good R."/>
            <person name="Gotea V."/>
            <person name="Gravely B."/>
            <person name="Greenberg A.J."/>
            <person name="Griffiths-Jones S."/>
            <person name="Gross S."/>
            <person name="Guigo R."/>
            <person name="Gustafson E.A."/>
            <person name="Haerty W."/>
            <person name="Hahn M.W."/>
            <person name="Halligan D.L."/>
            <person name="Halpern A.L."/>
            <person name="Halter G.M."/>
            <person name="Han M.V."/>
            <person name="Heger A."/>
            <person name="Hillier L."/>
            <person name="Hinrichs A.S."/>
            <person name="Holmes I."/>
            <person name="Hoskins R.A."/>
            <person name="Hubisz M.J."/>
            <person name="Hultmark D."/>
            <person name="Huntley M.A."/>
            <person name="Jaffe D.B."/>
            <person name="Jagadeeshan S."/>
            <person name="Jeck W.R."/>
            <person name="Johnson J."/>
            <person name="Jones C.D."/>
            <person name="Jordan W.C."/>
            <person name="Karpen G.H."/>
            <person name="Kataoka E."/>
            <person name="Keightley P.D."/>
            <person name="Kheradpour P."/>
            <person name="Kirkness E.F."/>
            <person name="Koerich L.B."/>
            <person name="Kristiansen K."/>
            <person name="Kudrna D."/>
            <person name="Kulathinal R.J."/>
            <person name="Kumar S."/>
            <person name="Kwok R."/>
            <person name="Lander E."/>
            <person name="Langley C.H."/>
            <person name="Lapoint R."/>
            <person name="Lazzaro B.P."/>
            <person name="Lee S.J."/>
            <person name="Levesque L."/>
            <person name="Li R."/>
            <person name="Lin C.F."/>
            <person name="Lin M.F."/>
            <person name="Lindblad-Toh K."/>
            <person name="Llopart A."/>
            <person name="Long M."/>
            <person name="Low L."/>
            <person name="Lozovsky E."/>
            <person name="Lu J."/>
            <person name="Luo M."/>
            <person name="Machado C.A."/>
            <person name="Makalowski W."/>
            <person name="Marzo M."/>
            <person name="Matsuda M."/>
            <person name="Matzkin L."/>
            <person name="McAllister B."/>
            <person name="McBride C.S."/>
            <person name="McKernan B."/>
            <person name="McKernan K."/>
            <person name="Mendez-Lago M."/>
            <person name="Minx P."/>
            <person name="Mollenhauer M.U."/>
            <person name="Montooth K."/>
            <person name="Mount S.M."/>
            <person name="Mu X."/>
            <person name="Myers E."/>
            <person name="Negre B."/>
            <person name="Newfeld S."/>
            <person name="Nielsen R."/>
            <person name="Noor M.A."/>
            <person name="O'Grady P."/>
            <person name="Pachter L."/>
            <person name="Papaceit M."/>
            <person name="Parisi M.J."/>
            <person name="Parisi M."/>
            <person name="Parts L."/>
            <person name="Pedersen J.S."/>
            <person name="Pesole G."/>
            <person name="Phillippy A.M."/>
            <person name="Ponting C.P."/>
            <person name="Pop M."/>
            <person name="Porcelli D."/>
            <person name="Powell J.R."/>
            <person name="Prohaska S."/>
            <person name="Pruitt K."/>
            <person name="Puig M."/>
            <person name="Quesneville H."/>
            <person name="Ram K.R."/>
            <person name="Rand D."/>
            <person name="Rasmussen M.D."/>
            <person name="Reed L.K."/>
            <person name="Reenan R."/>
            <person name="Reily A."/>
            <person name="Remington K.A."/>
            <person name="Rieger T.T."/>
            <person name="Ritchie M.G."/>
            <person name="Robin C."/>
            <person name="Rogers Y.H."/>
            <person name="Rohde C."/>
            <person name="Rozas J."/>
            <person name="Rubenfield M.J."/>
            <person name="Ruiz A."/>
            <person name="Russo S."/>
            <person name="Salzberg S.L."/>
            <person name="Sanchez-Gracia A."/>
            <person name="Saranga D.J."/>
            <person name="Sato H."/>
            <person name="Schaeffer S.W."/>
            <person name="Schatz M.C."/>
            <person name="Schlenke T."/>
            <person name="Schwartz R."/>
            <person name="Segarra C."/>
            <person name="Singh R.S."/>
            <person name="Sirot L."/>
            <person name="Sirota M."/>
            <person name="Sisneros N.B."/>
            <person name="Smith C.D."/>
            <person name="Smith T.F."/>
            <person name="Spieth J."/>
            <person name="Stage D.E."/>
            <person name="Stark A."/>
            <person name="Stephan W."/>
            <person name="Strausberg R.L."/>
            <person name="Strempel S."/>
            <person name="Sturgill D."/>
            <person name="Sutton G."/>
            <person name="Sutton G.G."/>
            <person name="Tao W."/>
            <person name="Teichmann S."/>
            <person name="Tobari Y.N."/>
            <person name="Tomimura Y."/>
            <person name="Tsolas J.M."/>
            <person name="Valente V.L."/>
            <person name="Venter E."/>
            <person name="Venter J.C."/>
            <person name="Vicario S."/>
            <person name="Vieira F.G."/>
            <person name="Vilella A.J."/>
            <person name="Villasante A."/>
            <person name="Walenz B."/>
            <person name="Wang J."/>
            <person name="Wasserman M."/>
            <person name="Watts T."/>
            <person name="Wilson D."/>
            <person name="Wilson R.K."/>
            <person name="Wing R.A."/>
            <person name="Wolfner M.F."/>
            <person name="Wong A."/>
            <person name="Wong G.K."/>
            <person name="Wu C.I."/>
            <person name="Wu G."/>
            <person name="Yamamoto D."/>
            <person name="Yang H.P."/>
            <person name="Yang S.P."/>
            <person name="Yorke J.A."/>
            <person name="Yoshida K."/>
            <person name="Zdobnov E."/>
            <person name="Zhang P."/>
            <person name="Zhang Y."/>
            <person name="Zimin A.V."/>
            <person name="Baldwin J."/>
            <person name="Abdouelleil A."/>
            <person name="Abdulkadir J."/>
            <person name="Abebe A."/>
            <person name="Abera B."/>
            <person name="Abreu J."/>
            <person name="Acer S.C."/>
            <person name="Aftuck L."/>
            <person name="Alexander A."/>
            <person name="An P."/>
            <person name="Anderson E."/>
            <person name="Anderson S."/>
            <person name="Arachi H."/>
            <person name="Azer M."/>
            <person name="Bachantsang P."/>
            <person name="Barry A."/>
            <person name="Bayul T."/>
            <person name="Berlin A."/>
            <person name="Bessette D."/>
            <person name="Bloom T."/>
            <person name="Blye J."/>
            <person name="Boguslavskiy L."/>
            <person name="Bonnet C."/>
            <person name="Boukhgalter B."/>
            <person name="Bourzgui I."/>
            <person name="Brown A."/>
            <person name="Cahill P."/>
            <person name="Channer S."/>
            <person name="Cheshatsang Y."/>
            <person name="Chuda L."/>
            <person name="Citroen M."/>
            <person name="Collymore A."/>
            <person name="Cooke P."/>
            <person name="Costello M."/>
            <person name="D'Aco K."/>
            <person name="Daza R."/>
            <person name="De Haan G."/>
            <person name="DeGray S."/>
            <person name="DeMaso C."/>
            <person name="Dhargay N."/>
            <person name="Dooley K."/>
            <person name="Dooley E."/>
            <person name="Doricent M."/>
            <person name="Dorje P."/>
            <person name="Dorjee K."/>
            <person name="Dupes A."/>
            <person name="Elong R."/>
            <person name="Falk J."/>
            <person name="Farina A."/>
            <person name="Faro S."/>
            <person name="Ferguson D."/>
            <person name="Fisher S."/>
            <person name="Foley C.D."/>
            <person name="Franke A."/>
            <person name="Friedrich D."/>
            <person name="Gadbois L."/>
            <person name="Gearin G."/>
            <person name="Gearin C.R."/>
            <person name="Giannoukos G."/>
            <person name="Goode T."/>
            <person name="Graham J."/>
            <person name="Grandbois E."/>
            <person name="Grewal S."/>
            <person name="Gyaltsen K."/>
            <person name="Hafez N."/>
            <person name="Hagos B."/>
            <person name="Hall J."/>
            <person name="Henson C."/>
            <person name="Hollinger A."/>
            <person name="Honan T."/>
            <person name="Huard M.D."/>
            <person name="Hughes L."/>
            <person name="Hurhula B."/>
            <person name="Husby M.E."/>
            <person name="Kamat A."/>
            <person name="Kanga B."/>
            <person name="Kashin S."/>
            <person name="Khazanovich D."/>
            <person name="Kisner P."/>
            <person name="Lance K."/>
            <person name="Lara M."/>
            <person name="Lee W."/>
            <person name="Lennon N."/>
            <person name="Letendre F."/>
            <person name="LeVine R."/>
            <person name="Lipovsky A."/>
            <person name="Liu X."/>
            <person name="Liu J."/>
            <person name="Liu S."/>
            <person name="Lokyitsang T."/>
            <person name="Lokyitsang Y."/>
            <person name="Lubonja R."/>
            <person name="Lui A."/>
            <person name="MacDonald P."/>
            <person name="Magnisalis V."/>
            <person name="Maru K."/>
            <person name="Matthews C."/>
            <person name="McCusker W."/>
            <person name="McDonough S."/>
            <person name="Mehta T."/>
            <person name="Meldrim J."/>
            <person name="Meneus L."/>
            <person name="Mihai O."/>
            <person name="Mihalev A."/>
            <person name="Mihova T."/>
            <person name="Mittelman R."/>
            <person name="Mlenga V."/>
            <person name="Montmayeur A."/>
            <person name="Mulrain L."/>
            <person name="Navidi A."/>
            <person name="Naylor J."/>
            <person name="Negash T."/>
            <person name="Nguyen T."/>
            <person name="Nguyen N."/>
            <person name="Nicol R."/>
            <person name="Norbu C."/>
            <person name="Norbu N."/>
            <person name="Novod N."/>
            <person name="O'Neill B."/>
            <person name="Osman S."/>
            <person name="Markiewicz E."/>
            <person name="Oyono O.L."/>
            <person name="Patti C."/>
            <person name="Phunkhang P."/>
            <person name="Pierre F."/>
            <person name="Priest M."/>
            <person name="Raghuraman S."/>
            <person name="Rege F."/>
            <person name="Reyes R."/>
            <person name="Rise C."/>
            <person name="Rogov P."/>
            <person name="Ross K."/>
            <person name="Ryan E."/>
            <person name="Settipalli S."/>
            <person name="Shea T."/>
            <person name="Sherpa N."/>
            <person name="Shi L."/>
            <person name="Shih D."/>
            <person name="Sparrow T."/>
            <person name="Spaulding J."/>
            <person name="Stalker J."/>
            <person name="Stange-Thomann N."/>
            <person name="Stavropoulos S."/>
            <person name="Stone C."/>
            <person name="Strader C."/>
            <person name="Tesfaye S."/>
            <person name="Thomson T."/>
            <person name="Thoulutsang Y."/>
            <person name="Thoulutsang D."/>
            <person name="Topham K."/>
            <person name="Topping I."/>
            <person name="Tsamla T."/>
            <person name="Vassiliev H."/>
            <person name="Vo A."/>
            <person name="Wangchuk T."/>
            <person name="Wangdi T."/>
            <person name="Weiand M."/>
            <person name="Wilkinson J."/>
            <person name="Wilson A."/>
            <person name="Yadav S."/>
            <person name="Young G."/>
            <person name="Yu Q."/>
            <person name="Zembek L."/>
            <person name="Zhong D."/>
            <person name="Zimmer A."/>
            <person name="Zwirko Z."/>
            <person name="Jaffe D.B."/>
            <person name="Alvarez P."/>
            <person name="Brockman W."/>
            <person name="Butler J."/>
            <person name="Chin C."/>
            <person name="Gnerre S."/>
            <person name="Grabherr M."/>
            <person name="Kleber M."/>
            <person name="Mauceli E."/>
            <person name="MacCallum I."/>
        </authorList>
    </citation>
    <scope>NUCLEOTIDE SEQUENCE [LARGE SCALE GENOMIC DNA]</scope>
    <source>
        <strain evidence="2">Tucson 15287-2541.00</strain>
    </source>
</reference>
<dbReference type="AlphaFoldDB" id="B4JNX4"/>
<protein>
    <submittedName>
        <fullName evidence="1">GH24066</fullName>
    </submittedName>
</protein>
<dbReference type="InParanoid" id="B4JNX4"/>
<name>B4JNX4_DROGR</name>
<dbReference type="STRING" id="7222.B4JNX4"/>
<accession>B4JNX4</accession>
<keyword evidence="2" id="KW-1185">Reference proteome</keyword>
<organism evidence="2">
    <name type="scientific">Drosophila grimshawi</name>
    <name type="common">Hawaiian fruit fly</name>
    <name type="synonym">Idiomyia grimshawi</name>
    <dbReference type="NCBI Taxonomy" id="7222"/>
    <lineage>
        <taxon>Eukaryota</taxon>
        <taxon>Metazoa</taxon>
        <taxon>Ecdysozoa</taxon>
        <taxon>Arthropoda</taxon>
        <taxon>Hexapoda</taxon>
        <taxon>Insecta</taxon>
        <taxon>Pterygota</taxon>
        <taxon>Neoptera</taxon>
        <taxon>Endopterygota</taxon>
        <taxon>Diptera</taxon>
        <taxon>Brachycera</taxon>
        <taxon>Muscomorpha</taxon>
        <taxon>Ephydroidea</taxon>
        <taxon>Drosophilidae</taxon>
        <taxon>Drosophila</taxon>
        <taxon>Hawaiian Drosophila</taxon>
    </lineage>
</organism>
<dbReference type="PhylomeDB" id="B4JNX4"/>
<dbReference type="GO" id="GO:0046982">
    <property type="term" value="F:protein heterodimerization activity"/>
    <property type="evidence" value="ECO:0007669"/>
    <property type="project" value="InterPro"/>
</dbReference>
<dbReference type="HOGENOM" id="CLU_2186624_0_0_1"/>
<evidence type="ECO:0000313" key="2">
    <source>
        <dbReference type="Proteomes" id="UP000001070"/>
    </source>
</evidence>
<dbReference type="EMBL" id="CH916371">
    <property type="protein sequence ID" value="EDV92417.1"/>
    <property type="molecule type" value="Genomic_DNA"/>
</dbReference>
<proteinExistence type="predicted"/>
<dbReference type="KEGG" id="dgr:6565949"/>
<gene>
    <name evidence="1" type="primary">Dgri\GH24066</name>
    <name evidence="1" type="ORF">Dgri_GH24066</name>
</gene>
<dbReference type="InterPro" id="IPR009072">
    <property type="entry name" value="Histone-fold"/>
</dbReference>
<dbReference type="Proteomes" id="UP000001070">
    <property type="component" value="Unassembled WGS sequence"/>
</dbReference>
<dbReference type="Gene3D" id="1.10.20.10">
    <property type="entry name" value="Histone, subunit A"/>
    <property type="match status" value="1"/>
</dbReference>
<sequence length="109" mass="12519">MAKKLKISAEIQPEDLLINDQVIMSMLKEHNIEKDEPHVVNTLLELAKCTCSKCYMTNVLNEAKTIDVDDVRLATNLPPDVNLDMDMDLDNEASTRKGVKRKHQKMEYF</sequence>
<dbReference type="OrthoDB" id="341924at2759"/>
<evidence type="ECO:0000313" key="1">
    <source>
        <dbReference type="EMBL" id="EDV92417.1"/>
    </source>
</evidence>